<evidence type="ECO:0000313" key="3">
    <source>
        <dbReference type="EMBL" id="RKS75602.1"/>
    </source>
</evidence>
<feature type="chain" id="PRO_5019245868" evidence="2">
    <location>
        <begin position="23"/>
        <end position="80"/>
    </location>
</feature>
<dbReference type="EMBL" id="RBWV01000011">
    <property type="protein sequence ID" value="RKS75602.1"/>
    <property type="molecule type" value="Genomic_DNA"/>
</dbReference>
<dbReference type="AlphaFoldDB" id="A0A420XQX1"/>
<evidence type="ECO:0000313" key="4">
    <source>
        <dbReference type="Proteomes" id="UP000281955"/>
    </source>
</evidence>
<evidence type="ECO:0000256" key="1">
    <source>
        <dbReference type="SAM" id="Phobius"/>
    </source>
</evidence>
<name>A0A420XQX1_9ACTN</name>
<feature type="transmembrane region" description="Helical" evidence="1">
    <location>
        <begin position="38"/>
        <end position="56"/>
    </location>
</feature>
<keyword evidence="4" id="KW-1185">Reference proteome</keyword>
<feature type="signal peptide" evidence="2">
    <location>
        <begin position="1"/>
        <end position="22"/>
    </location>
</feature>
<accession>A0A420XQX1</accession>
<reference evidence="3 4" key="1">
    <citation type="submission" date="2018-10" db="EMBL/GenBank/DDBJ databases">
        <title>Genomic Encyclopedia of Archaeal and Bacterial Type Strains, Phase II (KMG-II): from individual species to whole genera.</title>
        <authorList>
            <person name="Goeker M."/>
        </authorList>
    </citation>
    <scope>NUCLEOTIDE SEQUENCE [LARGE SCALE GENOMIC DNA]</scope>
    <source>
        <strain evidence="3 4">RP-AC37</strain>
    </source>
</reference>
<keyword evidence="1" id="KW-0812">Transmembrane</keyword>
<proteinExistence type="predicted"/>
<dbReference type="Proteomes" id="UP000281955">
    <property type="component" value="Unassembled WGS sequence"/>
</dbReference>
<organism evidence="3 4">
    <name type="scientific">Motilibacter peucedani</name>
    <dbReference type="NCBI Taxonomy" id="598650"/>
    <lineage>
        <taxon>Bacteria</taxon>
        <taxon>Bacillati</taxon>
        <taxon>Actinomycetota</taxon>
        <taxon>Actinomycetes</taxon>
        <taxon>Motilibacterales</taxon>
        <taxon>Motilibacteraceae</taxon>
        <taxon>Motilibacter</taxon>
    </lineage>
</organism>
<dbReference type="OrthoDB" id="9904819at2"/>
<dbReference type="InParanoid" id="A0A420XQX1"/>
<evidence type="ECO:0000256" key="2">
    <source>
        <dbReference type="SAM" id="SignalP"/>
    </source>
</evidence>
<gene>
    <name evidence="3" type="ORF">CLV35_2076</name>
</gene>
<protein>
    <submittedName>
        <fullName evidence="3">Uncharacterized protein</fullName>
    </submittedName>
</protein>
<comment type="caution">
    <text evidence="3">The sequence shown here is derived from an EMBL/GenBank/DDBJ whole genome shotgun (WGS) entry which is preliminary data.</text>
</comment>
<keyword evidence="1" id="KW-1133">Transmembrane helix</keyword>
<dbReference type="RefSeq" id="WP_147431931.1">
    <property type="nucleotide sequence ID" value="NZ_RBWV01000011.1"/>
</dbReference>
<sequence length="80" mass="8249">MRVLRPGALLGAFLIASPTIYAAFVTGTSTVDAAIVRFLIAVVPCGIALGMLDGLLDAYTAGVGRKEARAATERRRDAAG</sequence>
<keyword evidence="1" id="KW-0472">Membrane</keyword>
<keyword evidence="2" id="KW-0732">Signal</keyword>